<comment type="caution">
    <text evidence="2">The sequence shown here is derived from an EMBL/GenBank/DDBJ whole genome shotgun (WGS) entry which is preliminary data.</text>
</comment>
<keyword evidence="3" id="KW-1185">Reference proteome</keyword>
<protein>
    <submittedName>
        <fullName evidence="2">Uncharacterized protein</fullName>
    </submittedName>
</protein>
<dbReference type="EMBL" id="MU007009">
    <property type="protein sequence ID" value="KAF2436740.1"/>
    <property type="molecule type" value="Genomic_DNA"/>
</dbReference>
<organism evidence="2 3">
    <name type="scientific">Tothia fuscella</name>
    <dbReference type="NCBI Taxonomy" id="1048955"/>
    <lineage>
        <taxon>Eukaryota</taxon>
        <taxon>Fungi</taxon>
        <taxon>Dikarya</taxon>
        <taxon>Ascomycota</taxon>
        <taxon>Pezizomycotina</taxon>
        <taxon>Dothideomycetes</taxon>
        <taxon>Pleosporomycetidae</taxon>
        <taxon>Venturiales</taxon>
        <taxon>Cylindrosympodiaceae</taxon>
        <taxon>Tothia</taxon>
    </lineage>
</organism>
<feature type="compositionally biased region" description="Low complexity" evidence="1">
    <location>
        <begin position="207"/>
        <end position="234"/>
    </location>
</feature>
<feature type="region of interest" description="Disordered" evidence="1">
    <location>
        <begin position="113"/>
        <end position="234"/>
    </location>
</feature>
<dbReference type="Proteomes" id="UP000800235">
    <property type="component" value="Unassembled WGS sequence"/>
</dbReference>
<sequence>MLAKYLQYLHQSAIMPPKRPLAAFMDDAANEWVQQYTTEATEQYRALRDQIATLQHDSTTTYDSVNNLVESIDDSLQQYRTEIAALSTLVQSLHQATVNFFSTTVKKLDEIKTKRRGSLSNSSQLSESRDPQDFLPSDTEMPVVDPMPNDDEADEPSTGLAPKNAEPSQRLKDTEKQKEEQAALEKEKRQKTKGKQSNAPRGAPKETPANAAAPNPRATRQNAAKSQAAGKKAK</sequence>
<gene>
    <name evidence="2" type="ORF">EJ08DRAFT_704149</name>
</gene>
<reference evidence="2" key="1">
    <citation type="journal article" date="2020" name="Stud. Mycol.">
        <title>101 Dothideomycetes genomes: a test case for predicting lifestyles and emergence of pathogens.</title>
        <authorList>
            <person name="Haridas S."/>
            <person name="Albert R."/>
            <person name="Binder M."/>
            <person name="Bloem J."/>
            <person name="Labutti K."/>
            <person name="Salamov A."/>
            <person name="Andreopoulos B."/>
            <person name="Baker S."/>
            <person name="Barry K."/>
            <person name="Bills G."/>
            <person name="Bluhm B."/>
            <person name="Cannon C."/>
            <person name="Castanera R."/>
            <person name="Culley D."/>
            <person name="Daum C."/>
            <person name="Ezra D."/>
            <person name="Gonzalez J."/>
            <person name="Henrissat B."/>
            <person name="Kuo A."/>
            <person name="Liang C."/>
            <person name="Lipzen A."/>
            <person name="Lutzoni F."/>
            <person name="Magnuson J."/>
            <person name="Mondo S."/>
            <person name="Nolan M."/>
            <person name="Ohm R."/>
            <person name="Pangilinan J."/>
            <person name="Park H.-J."/>
            <person name="Ramirez L."/>
            <person name="Alfaro M."/>
            <person name="Sun H."/>
            <person name="Tritt A."/>
            <person name="Yoshinaga Y."/>
            <person name="Zwiers L.-H."/>
            <person name="Turgeon B."/>
            <person name="Goodwin S."/>
            <person name="Spatafora J."/>
            <person name="Crous P."/>
            <person name="Grigoriev I."/>
        </authorList>
    </citation>
    <scope>NUCLEOTIDE SEQUENCE</scope>
    <source>
        <strain evidence="2">CBS 130266</strain>
    </source>
</reference>
<accession>A0A9P4P3M7</accession>
<evidence type="ECO:0000313" key="3">
    <source>
        <dbReference type="Proteomes" id="UP000800235"/>
    </source>
</evidence>
<evidence type="ECO:0000313" key="2">
    <source>
        <dbReference type="EMBL" id="KAF2436740.1"/>
    </source>
</evidence>
<name>A0A9P4P3M7_9PEZI</name>
<proteinExistence type="predicted"/>
<feature type="compositionally biased region" description="Basic and acidic residues" evidence="1">
    <location>
        <begin position="169"/>
        <end position="188"/>
    </location>
</feature>
<evidence type="ECO:0000256" key="1">
    <source>
        <dbReference type="SAM" id="MobiDB-lite"/>
    </source>
</evidence>
<dbReference type="AlphaFoldDB" id="A0A9P4P3M7"/>